<comment type="caution">
    <text evidence="4">The sequence shown here is derived from an EMBL/GenBank/DDBJ whole genome shotgun (WGS) entry which is preliminary data.</text>
</comment>
<sequence length="410" mass="46824">MHSIFFTLVILALIALTTAFPNGSGTCNSNQTVIEGVQGQPMGTLKELGYEFAITMEKNQYKPGGPPVKFCVHGKFPYKGVLLYALDKDKNHVGSWKVQPGHKILNLNCLGDKEGTLTHSDPSPKGPNLCYLYSPPLKDVGAINFVGTVCQSRDAGFQIVRFPTFFTAEGGNNNNVTTTTMTKTTCTYEETKPTYEKPTYEKPPYEKTTYEKPPYEKTTYEKPPYEKTTYEKPPYEKPTNENTKMTTTCDYTKPTHENTKPSYEKPTYEKPTYENTKPTYEKPTYENTKPTYEKPTYEKPTYENTKPTYEKPTYEVPTYEPTKSNSPVGFNPPEVNAANGITYTGCILLLQLMIVYEYMAGYTGQRKLENEKKNEEIEENVENDVNKQIDWFTLYSLTKWKRKNTNKSRL</sequence>
<feature type="compositionally biased region" description="Basic and acidic residues" evidence="1">
    <location>
        <begin position="195"/>
        <end position="239"/>
    </location>
</feature>
<accession>A0A9N8ZZT7</accession>
<evidence type="ECO:0000256" key="2">
    <source>
        <dbReference type="SAM" id="SignalP"/>
    </source>
</evidence>
<gene>
    <name evidence="4" type="ORF">DEBURN_LOCUS5235</name>
</gene>
<feature type="compositionally biased region" description="Basic and acidic residues" evidence="1">
    <location>
        <begin position="253"/>
        <end position="272"/>
    </location>
</feature>
<feature type="chain" id="PRO_5040183501" evidence="2">
    <location>
        <begin position="20"/>
        <end position="410"/>
    </location>
</feature>
<dbReference type="Pfam" id="PF02014">
    <property type="entry name" value="Reeler"/>
    <property type="match status" value="1"/>
</dbReference>
<organism evidence="4 5">
    <name type="scientific">Diversispora eburnea</name>
    <dbReference type="NCBI Taxonomy" id="1213867"/>
    <lineage>
        <taxon>Eukaryota</taxon>
        <taxon>Fungi</taxon>
        <taxon>Fungi incertae sedis</taxon>
        <taxon>Mucoromycota</taxon>
        <taxon>Glomeromycotina</taxon>
        <taxon>Glomeromycetes</taxon>
        <taxon>Diversisporales</taxon>
        <taxon>Diversisporaceae</taxon>
        <taxon>Diversispora</taxon>
    </lineage>
</organism>
<dbReference type="InterPro" id="IPR002861">
    <property type="entry name" value="Reeler_dom"/>
</dbReference>
<reference evidence="4" key="1">
    <citation type="submission" date="2021-06" db="EMBL/GenBank/DDBJ databases">
        <authorList>
            <person name="Kallberg Y."/>
            <person name="Tangrot J."/>
            <person name="Rosling A."/>
        </authorList>
    </citation>
    <scope>NUCLEOTIDE SEQUENCE</scope>
    <source>
        <strain evidence="4">AZ414A</strain>
    </source>
</reference>
<feature type="signal peptide" evidence="2">
    <location>
        <begin position="1"/>
        <end position="19"/>
    </location>
</feature>
<feature type="compositionally biased region" description="Polar residues" evidence="1">
    <location>
        <begin position="240"/>
        <end position="250"/>
    </location>
</feature>
<dbReference type="AlphaFoldDB" id="A0A9N8ZZT7"/>
<dbReference type="Proteomes" id="UP000789706">
    <property type="component" value="Unassembled WGS sequence"/>
</dbReference>
<evidence type="ECO:0000256" key="1">
    <source>
        <dbReference type="SAM" id="MobiDB-lite"/>
    </source>
</evidence>
<proteinExistence type="predicted"/>
<evidence type="ECO:0000313" key="4">
    <source>
        <dbReference type="EMBL" id="CAG8512226.1"/>
    </source>
</evidence>
<name>A0A9N8ZZT7_9GLOM</name>
<dbReference type="EMBL" id="CAJVPK010000452">
    <property type="protein sequence ID" value="CAG8512226.1"/>
    <property type="molecule type" value="Genomic_DNA"/>
</dbReference>
<feature type="region of interest" description="Disordered" evidence="1">
    <location>
        <begin position="195"/>
        <end position="313"/>
    </location>
</feature>
<keyword evidence="5" id="KW-1185">Reference proteome</keyword>
<protein>
    <submittedName>
        <fullName evidence="4">1075_t:CDS:1</fullName>
    </submittedName>
</protein>
<evidence type="ECO:0000259" key="3">
    <source>
        <dbReference type="Pfam" id="PF02014"/>
    </source>
</evidence>
<dbReference type="OrthoDB" id="2419613at2759"/>
<feature type="compositionally biased region" description="Basic and acidic residues" evidence="1">
    <location>
        <begin position="291"/>
        <end position="301"/>
    </location>
</feature>
<feature type="domain" description="Reelin" evidence="3">
    <location>
        <begin position="51"/>
        <end position="154"/>
    </location>
</feature>
<keyword evidence="2" id="KW-0732">Signal</keyword>
<evidence type="ECO:0000313" key="5">
    <source>
        <dbReference type="Proteomes" id="UP000789706"/>
    </source>
</evidence>